<dbReference type="EMBL" id="PNBA02000008">
    <property type="protein sequence ID" value="KAG6416656.1"/>
    <property type="molecule type" value="Genomic_DNA"/>
</dbReference>
<name>A0A8X8XSE0_SALSN</name>
<sequence>MAHSSMFKLYELIEMTPQSDSDPQLPGVEFPADLEPEVAEVLAKHVTKKASEGIALLSMYGDEDDEMEELDEEVANIHEDGVPLPASDAVAVNDKDGISDFGNEHMQRQDEERGQFNDYTPPASAIPQQTLFSPQELLQAQQFSSDLNNVQSQKSQTDYCGLWKVKLWRLVFARVDTVFASALGESREKISPADQPETDTMSYATNESEAAGTEDAVMVSVEDQKNVDPLNNFLPPPPKAKCSEELQASSELFKVLDPGVLAVYFGKACNAYGFLALKKTTGRSFNAEVRNRKEYRNPDFLLHAVTYQDIDQIGSCFRKDVFDPHGYDKSDFYDEIVDMRREMERKEQERKKSQKLEFTPGGVQPGNVLPASKINIPTPVVNVLSTTSDGARDGRQNKKSKWDKVDVDQQSLLTVGGQENLSAVGAHAALLSTAKAGSGYSAFVAHAMIPTLADFCPVIGSMTGNKDGRRQKIDDPVIENQTEDNEVSFMISLDIQHYPYY</sequence>
<accession>A0A8X8XSE0</accession>
<dbReference type="AlphaFoldDB" id="A0A8X8XSE0"/>
<keyword evidence="3" id="KW-1185">Reference proteome</keyword>
<dbReference type="GO" id="GO:0006355">
    <property type="term" value="P:regulation of DNA-templated transcription"/>
    <property type="evidence" value="ECO:0007669"/>
    <property type="project" value="InterPro"/>
</dbReference>
<feature type="region of interest" description="Disordered" evidence="1">
    <location>
        <begin position="343"/>
        <end position="371"/>
    </location>
</feature>
<feature type="compositionally biased region" description="Basic and acidic residues" evidence="1">
    <location>
        <begin position="343"/>
        <end position="355"/>
    </location>
</feature>
<reference evidence="2" key="2">
    <citation type="submission" date="2020-08" db="EMBL/GenBank/DDBJ databases">
        <title>Plant Genome Project.</title>
        <authorList>
            <person name="Zhang R.-G."/>
        </authorList>
    </citation>
    <scope>NUCLEOTIDE SEQUENCE</scope>
    <source>
        <strain evidence="2">Huo1</strain>
        <tissue evidence="2">Leaf</tissue>
    </source>
</reference>
<dbReference type="GO" id="GO:0005634">
    <property type="term" value="C:nucleus"/>
    <property type="evidence" value="ECO:0007669"/>
    <property type="project" value="TreeGrafter"/>
</dbReference>
<dbReference type="PANTHER" id="PTHR13464">
    <property type="entry name" value="TRANSCRIPTIONAL REGULATOR PROTEIN HCNGP"/>
    <property type="match status" value="1"/>
</dbReference>
<gene>
    <name evidence="2" type="ORF">SASPL_124091</name>
</gene>
<dbReference type="Pfam" id="PF07818">
    <property type="entry name" value="HCNGP"/>
    <property type="match status" value="1"/>
</dbReference>
<reference evidence="2" key="1">
    <citation type="submission" date="2018-01" db="EMBL/GenBank/DDBJ databases">
        <authorList>
            <person name="Mao J.F."/>
        </authorList>
    </citation>
    <scope>NUCLEOTIDE SEQUENCE</scope>
    <source>
        <strain evidence="2">Huo1</strain>
        <tissue evidence="2">Leaf</tissue>
    </source>
</reference>
<dbReference type="Proteomes" id="UP000298416">
    <property type="component" value="Unassembled WGS sequence"/>
</dbReference>
<organism evidence="2">
    <name type="scientific">Salvia splendens</name>
    <name type="common">Scarlet sage</name>
    <dbReference type="NCBI Taxonomy" id="180675"/>
    <lineage>
        <taxon>Eukaryota</taxon>
        <taxon>Viridiplantae</taxon>
        <taxon>Streptophyta</taxon>
        <taxon>Embryophyta</taxon>
        <taxon>Tracheophyta</taxon>
        <taxon>Spermatophyta</taxon>
        <taxon>Magnoliopsida</taxon>
        <taxon>eudicotyledons</taxon>
        <taxon>Gunneridae</taxon>
        <taxon>Pentapetalae</taxon>
        <taxon>asterids</taxon>
        <taxon>lamiids</taxon>
        <taxon>Lamiales</taxon>
        <taxon>Lamiaceae</taxon>
        <taxon>Nepetoideae</taxon>
        <taxon>Mentheae</taxon>
        <taxon>Salviinae</taxon>
        <taxon>Salvia</taxon>
        <taxon>Salvia subgen. Calosphace</taxon>
        <taxon>core Calosphace</taxon>
    </lineage>
</organism>
<evidence type="ECO:0000313" key="3">
    <source>
        <dbReference type="Proteomes" id="UP000298416"/>
    </source>
</evidence>
<evidence type="ECO:0000313" key="2">
    <source>
        <dbReference type="EMBL" id="KAG6416656.1"/>
    </source>
</evidence>
<evidence type="ECO:0000256" key="1">
    <source>
        <dbReference type="SAM" id="MobiDB-lite"/>
    </source>
</evidence>
<protein>
    <submittedName>
        <fullName evidence="2">Uncharacterized protein</fullName>
    </submittedName>
</protein>
<comment type="caution">
    <text evidence="2">The sequence shown here is derived from an EMBL/GenBank/DDBJ whole genome shotgun (WGS) entry which is preliminary data.</text>
</comment>
<dbReference type="InterPro" id="IPR012479">
    <property type="entry name" value="SAP30BP"/>
</dbReference>
<proteinExistence type="predicted"/>
<dbReference type="PANTHER" id="PTHR13464:SF0">
    <property type="entry name" value="SAP30-BINDING PROTEIN"/>
    <property type="match status" value="1"/>
</dbReference>